<dbReference type="Proteomes" id="UP000253410">
    <property type="component" value="Unassembled WGS sequence"/>
</dbReference>
<dbReference type="EMBL" id="QFFJ01000001">
    <property type="protein sequence ID" value="RBL93564.1"/>
    <property type="molecule type" value="Genomic_DNA"/>
</dbReference>
<dbReference type="OrthoDB" id="7189263at2"/>
<dbReference type="InterPro" id="IPR013097">
    <property type="entry name" value="Dabb"/>
</dbReference>
<dbReference type="Gene3D" id="3.30.70.100">
    <property type="match status" value="1"/>
</dbReference>
<feature type="domain" description="Stress-response A/B barrel" evidence="1">
    <location>
        <begin position="8"/>
        <end position="104"/>
    </location>
</feature>
<accession>A0A365Y6D3</accession>
<reference evidence="2 3" key="1">
    <citation type="submission" date="2018-05" db="EMBL/GenBank/DDBJ databases">
        <title>Chitinophaga sp. K3CV102501T nov., isolated from isolated from a monsoon evergreen broad-leaved forest soil.</title>
        <authorList>
            <person name="Lv Y."/>
        </authorList>
    </citation>
    <scope>NUCLEOTIDE SEQUENCE [LARGE SCALE GENOMIC DNA]</scope>
    <source>
        <strain evidence="2 3">GDMCC 1.1325</strain>
    </source>
</reference>
<protein>
    <submittedName>
        <fullName evidence="2">Transcription-repair coupling factor</fullName>
    </submittedName>
</protein>
<dbReference type="AlphaFoldDB" id="A0A365Y6D3"/>
<proteinExistence type="predicted"/>
<comment type="caution">
    <text evidence="2">The sequence shown here is derived from an EMBL/GenBank/DDBJ whole genome shotgun (WGS) entry which is preliminary data.</text>
</comment>
<dbReference type="SMART" id="SM00886">
    <property type="entry name" value="Dabb"/>
    <property type="match status" value="1"/>
</dbReference>
<dbReference type="RefSeq" id="WP_113616162.1">
    <property type="nucleotide sequence ID" value="NZ_QFFJ01000001.1"/>
</dbReference>
<keyword evidence="3" id="KW-1185">Reference proteome</keyword>
<evidence type="ECO:0000313" key="3">
    <source>
        <dbReference type="Proteomes" id="UP000253410"/>
    </source>
</evidence>
<gene>
    <name evidence="2" type="ORF">DF182_13720</name>
</gene>
<evidence type="ECO:0000313" key="2">
    <source>
        <dbReference type="EMBL" id="RBL93564.1"/>
    </source>
</evidence>
<organism evidence="2 3">
    <name type="scientific">Chitinophaga flava</name>
    <dbReference type="NCBI Taxonomy" id="2259036"/>
    <lineage>
        <taxon>Bacteria</taxon>
        <taxon>Pseudomonadati</taxon>
        <taxon>Bacteroidota</taxon>
        <taxon>Chitinophagia</taxon>
        <taxon>Chitinophagales</taxon>
        <taxon>Chitinophagaceae</taxon>
        <taxon>Chitinophaga</taxon>
    </lineage>
</organism>
<name>A0A365Y6D3_9BACT</name>
<dbReference type="Pfam" id="PF07876">
    <property type="entry name" value="Dabb"/>
    <property type="match status" value="1"/>
</dbReference>
<dbReference type="InterPro" id="IPR011008">
    <property type="entry name" value="Dimeric_a/b-barrel"/>
</dbReference>
<evidence type="ECO:0000259" key="1">
    <source>
        <dbReference type="PROSITE" id="PS51502"/>
    </source>
</evidence>
<sequence>MKALDKKLVHVVNFYLKPGLSEEDRRHFEAGLSSLHTIDEIKIFNVGKPAPIDDRPTIDKSYDYCLLCVFEDIEAHDVYQTHPVHLSFIEKCKQYWARTVVFDSETI</sequence>
<dbReference type="SUPFAM" id="SSF54909">
    <property type="entry name" value="Dimeric alpha+beta barrel"/>
    <property type="match status" value="1"/>
</dbReference>
<dbReference type="PROSITE" id="PS51502">
    <property type="entry name" value="S_R_A_B_BARREL"/>
    <property type="match status" value="1"/>
</dbReference>